<dbReference type="GO" id="GO:0016020">
    <property type="term" value="C:membrane"/>
    <property type="evidence" value="ECO:0007669"/>
    <property type="project" value="UniProtKB-SubCell"/>
</dbReference>
<proteinExistence type="predicted"/>
<feature type="transmembrane region" description="Helical" evidence="6">
    <location>
        <begin position="269"/>
        <end position="288"/>
    </location>
</feature>
<dbReference type="EMBL" id="ML179156">
    <property type="protein sequence ID" value="THU97437.1"/>
    <property type="molecule type" value="Genomic_DNA"/>
</dbReference>
<evidence type="ECO:0000256" key="6">
    <source>
        <dbReference type="SAM" id="Phobius"/>
    </source>
</evidence>
<dbReference type="PIRSF" id="PIRSF006060">
    <property type="entry name" value="AA_transporter"/>
    <property type="match status" value="1"/>
</dbReference>
<feature type="transmembrane region" description="Helical" evidence="6">
    <location>
        <begin position="107"/>
        <end position="133"/>
    </location>
</feature>
<feature type="transmembrane region" description="Helical" evidence="6">
    <location>
        <begin position="309"/>
        <end position="330"/>
    </location>
</feature>
<feature type="compositionally biased region" description="Polar residues" evidence="5">
    <location>
        <begin position="1"/>
        <end position="10"/>
    </location>
</feature>
<protein>
    <submittedName>
        <fullName evidence="7">APC amino acid permease</fullName>
    </submittedName>
</protein>
<keyword evidence="3 6" id="KW-1133">Transmembrane helix</keyword>
<reference evidence="7 8" key="1">
    <citation type="journal article" date="2019" name="Nat. Ecol. Evol.">
        <title>Megaphylogeny resolves global patterns of mushroom evolution.</title>
        <authorList>
            <person name="Varga T."/>
            <person name="Krizsan K."/>
            <person name="Foldi C."/>
            <person name="Dima B."/>
            <person name="Sanchez-Garcia M."/>
            <person name="Sanchez-Ramirez S."/>
            <person name="Szollosi G.J."/>
            <person name="Szarkandi J.G."/>
            <person name="Papp V."/>
            <person name="Albert L."/>
            <person name="Andreopoulos W."/>
            <person name="Angelini C."/>
            <person name="Antonin V."/>
            <person name="Barry K.W."/>
            <person name="Bougher N.L."/>
            <person name="Buchanan P."/>
            <person name="Buyck B."/>
            <person name="Bense V."/>
            <person name="Catcheside P."/>
            <person name="Chovatia M."/>
            <person name="Cooper J."/>
            <person name="Damon W."/>
            <person name="Desjardin D."/>
            <person name="Finy P."/>
            <person name="Geml J."/>
            <person name="Haridas S."/>
            <person name="Hughes K."/>
            <person name="Justo A."/>
            <person name="Karasinski D."/>
            <person name="Kautmanova I."/>
            <person name="Kiss B."/>
            <person name="Kocsube S."/>
            <person name="Kotiranta H."/>
            <person name="LaButti K.M."/>
            <person name="Lechner B.E."/>
            <person name="Liimatainen K."/>
            <person name="Lipzen A."/>
            <person name="Lukacs Z."/>
            <person name="Mihaltcheva S."/>
            <person name="Morgado L.N."/>
            <person name="Niskanen T."/>
            <person name="Noordeloos M.E."/>
            <person name="Ohm R.A."/>
            <person name="Ortiz-Santana B."/>
            <person name="Ovrebo C."/>
            <person name="Racz N."/>
            <person name="Riley R."/>
            <person name="Savchenko A."/>
            <person name="Shiryaev A."/>
            <person name="Soop K."/>
            <person name="Spirin V."/>
            <person name="Szebenyi C."/>
            <person name="Tomsovsky M."/>
            <person name="Tulloss R.E."/>
            <person name="Uehling J."/>
            <person name="Grigoriev I.V."/>
            <person name="Vagvolgyi C."/>
            <person name="Papp T."/>
            <person name="Martin F.M."/>
            <person name="Miettinen O."/>
            <person name="Hibbett D.S."/>
            <person name="Nagy L.G."/>
        </authorList>
    </citation>
    <scope>NUCLEOTIDE SEQUENCE [LARGE SCALE GENOMIC DNA]</scope>
    <source>
        <strain evidence="7 8">CBS 962.96</strain>
    </source>
</reference>
<feature type="transmembrane region" description="Helical" evidence="6">
    <location>
        <begin position="196"/>
        <end position="213"/>
    </location>
</feature>
<dbReference type="PANTHER" id="PTHR11785">
    <property type="entry name" value="AMINO ACID TRANSPORTER"/>
    <property type="match status" value="1"/>
</dbReference>
<evidence type="ECO:0000256" key="4">
    <source>
        <dbReference type="ARBA" id="ARBA00023136"/>
    </source>
</evidence>
<dbReference type="InterPro" id="IPR050598">
    <property type="entry name" value="AminoAcid_Transporter"/>
</dbReference>
<feature type="transmembrane region" description="Helical" evidence="6">
    <location>
        <begin position="507"/>
        <end position="529"/>
    </location>
</feature>
<feature type="compositionally biased region" description="Low complexity" evidence="5">
    <location>
        <begin position="15"/>
        <end position="29"/>
    </location>
</feature>
<dbReference type="OrthoDB" id="5982228at2759"/>
<organism evidence="7 8">
    <name type="scientific">Dendrothele bispora (strain CBS 962.96)</name>
    <dbReference type="NCBI Taxonomy" id="1314807"/>
    <lineage>
        <taxon>Eukaryota</taxon>
        <taxon>Fungi</taxon>
        <taxon>Dikarya</taxon>
        <taxon>Basidiomycota</taxon>
        <taxon>Agaricomycotina</taxon>
        <taxon>Agaricomycetes</taxon>
        <taxon>Agaricomycetidae</taxon>
        <taxon>Agaricales</taxon>
        <taxon>Agaricales incertae sedis</taxon>
        <taxon>Dendrothele</taxon>
    </lineage>
</organism>
<feature type="region of interest" description="Disordered" evidence="5">
    <location>
        <begin position="1"/>
        <end position="32"/>
    </location>
</feature>
<evidence type="ECO:0000313" key="8">
    <source>
        <dbReference type="Proteomes" id="UP000297245"/>
    </source>
</evidence>
<evidence type="ECO:0000256" key="5">
    <source>
        <dbReference type="SAM" id="MobiDB-lite"/>
    </source>
</evidence>
<keyword evidence="8" id="KW-1185">Reference proteome</keyword>
<dbReference type="GO" id="GO:0015179">
    <property type="term" value="F:L-amino acid transmembrane transporter activity"/>
    <property type="evidence" value="ECO:0007669"/>
    <property type="project" value="TreeGrafter"/>
</dbReference>
<dbReference type="Gene3D" id="1.20.1740.10">
    <property type="entry name" value="Amino acid/polyamine transporter I"/>
    <property type="match status" value="1"/>
</dbReference>
<keyword evidence="4 6" id="KW-0472">Membrane</keyword>
<gene>
    <name evidence="7" type="ORF">K435DRAFT_721958</name>
</gene>
<keyword evidence="2 6" id="KW-0812">Transmembrane</keyword>
<dbReference type="Pfam" id="PF13520">
    <property type="entry name" value="AA_permease_2"/>
    <property type="match status" value="1"/>
</dbReference>
<evidence type="ECO:0000256" key="3">
    <source>
        <dbReference type="ARBA" id="ARBA00022989"/>
    </source>
</evidence>
<dbReference type="InterPro" id="IPR002293">
    <property type="entry name" value="AA/rel_permease1"/>
</dbReference>
<dbReference type="AlphaFoldDB" id="A0A4S8M5D3"/>
<dbReference type="Proteomes" id="UP000297245">
    <property type="component" value="Unassembled WGS sequence"/>
</dbReference>
<dbReference type="PANTHER" id="PTHR11785:SF498">
    <property type="entry name" value="HIGH-AFFINITY METHIONINE PERMEASE"/>
    <property type="match status" value="1"/>
</dbReference>
<name>A0A4S8M5D3_DENBC</name>
<accession>A0A4S8M5D3</accession>
<feature type="transmembrane region" description="Helical" evidence="6">
    <location>
        <begin position="431"/>
        <end position="456"/>
    </location>
</feature>
<feature type="transmembrane region" description="Helical" evidence="6">
    <location>
        <begin position="75"/>
        <end position="95"/>
    </location>
</feature>
<feature type="transmembrane region" description="Helical" evidence="6">
    <location>
        <begin position="477"/>
        <end position="495"/>
    </location>
</feature>
<evidence type="ECO:0000256" key="1">
    <source>
        <dbReference type="ARBA" id="ARBA00004141"/>
    </source>
</evidence>
<evidence type="ECO:0000313" key="7">
    <source>
        <dbReference type="EMBL" id="THU97437.1"/>
    </source>
</evidence>
<comment type="subcellular location">
    <subcellularLocation>
        <location evidence="1">Membrane</location>
        <topology evidence="1">Multi-pass membrane protein</topology>
    </subcellularLocation>
</comment>
<feature type="transmembrane region" description="Helical" evidence="6">
    <location>
        <begin position="225"/>
        <end position="249"/>
    </location>
</feature>
<feature type="transmembrane region" description="Helical" evidence="6">
    <location>
        <begin position="154"/>
        <end position="176"/>
    </location>
</feature>
<sequence length="563" mass="62030">MSIQSQQGQNDPERPLLSSSSPSTSSRTSYGVVTDSRTKVVGLGSGIDGNALSRNEGDVTHGESFDNVPQVKRQLGLFSAIILVFNRVIGTGIFATPSVILRTSGSVGVAFLMWLLGACIAAVGTAVYIELGTGLPRSGGEKNYLEFMYRRPKFLVTCAYSIYAVITGSAAANSIVFGEYLLHALALPPTRWTTRIAAFLCLTFVLIMHGVFLKAGIKLQNTLGLFKLVILSAVAISGILCLLGVFEVQEGYEKPDNLRWEKMWEGSRFEANAFVTGLYNVIWSFVGYQTANYALSEIRDPIRTIKRAAPIAMCGVTVVYLLVNLAYYAVVSKEDILGGKRVVAALFFRNLFGEKTERALSLFIALSTLGNLLSGQFSQGRVVQELGREGLLPYSSFFASNKPFDAPFAGLFTQYVVSCAFALGVSPGDAYLFMISLSSYSSAIINTLVSIGLLLLYTKLPPFRSYEWNPPFQAPRLVTVLFCISSLFLVILPMVPPKKGTKTYESLPYWSHVLTAYAVSLIGLTYWYIQTKWLPRRRGYKLVREWVLQDDGVSRYVFRKLAC</sequence>
<feature type="transmembrane region" description="Helical" evidence="6">
    <location>
        <begin position="406"/>
        <end position="425"/>
    </location>
</feature>
<evidence type="ECO:0000256" key="2">
    <source>
        <dbReference type="ARBA" id="ARBA00022692"/>
    </source>
</evidence>